<evidence type="ECO:0000313" key="15">
    <source>
        <dbReference type="Proteomes" id="UP000182584"/>
    </source>
</evidence>
<keyword evidence="3" id="KW-0808">Transferase</keyword>
<dbReference type="InterPro" id="IPR017441">
    <property type="entry name" value="Protein_kinase_ATP_BS"/>
</dbReference>
<feature type="domain" description="PASTA" evidence="13">
    <location>
        <begin position="516"/>
        <end position="586"/>
    </location>
</feature>
<evidence type="ECO:0000256" key="4">
    <source>
        <dbReference type="ARBA" id="ARBA00022741"/>
    </source>
</evidence>
<dbReference type="Gene3D" id="3.30.10.20">
    <property type="match status" value="2"/>
</dbReference>
<dbReference type="SMART" id="SM00220">
    <property type="entry name" value="S_TKc"/>
    <property type="match status" value="1"/>
</dbReference>
<evidence type="ECO:0000259" key="12">
    <source>
        <dbReference type="PROSITE" id="PS50011"/>
    </source>
</evidence>
<evidence type="ECO:0000256" key="10">
    <source>
        <dbReference type="SAM" id="MobiDB-lite"/>
    </source>
</evidence>
<keyword evidence="6 9" id="KW-0067">ATP-binding</keyword>
<dbReference type="FunFam" id="3.30.200.20:FF:000035">
    <property type="entry name" value="Serine/threonine protein kinase Stk1"/>
    <property type="match status" value="1"/>
</dbReference>
<dbReference type="eggNOG" id="COG0515">
    <property type="taxonomic scope" value="Bacteria"/>
</dbReference>
<evidence type="ECO:0000256" key="9">
    <source>
        <dbReference type="PROSITE-ProRule" id="PRU10141"/>
    </source>
</evidence>
<feature type="binding site" evidence="9">
    <location>
        <position position="41"/>
    </location>
    <ligand>
        <name>ATP</name>
        <dbReference type="ChEBI" id="CHEBI:30616"/>
    </ligand>
</feature>
<dbReference type="Proteomes" id="UP000182584">
    <property type="component" value="Unassembled WGS sequence"/>
</dbReference>
<dbReference type="PANTHER" id="PTHR43289:SF34">
    <property type="entry name" value="SERINE_THREONINE-PROTEIN KINASE YBDM-RELATED"/>
    <property type="match status" value="1"/>
</dbReference>
<dbReference type="EMBL" id="FOGJ01000015">
    <property type="protein sequence ID" value="SER96902.1"/>
    <property type="molecule type" value="Genomic_DNA"/>
</dbReference>
<evidence type="ECO:0000259" key="13">
    <source>
        <dbReference type="PROSITE" id="PS51178"/>
    </source>
</evidence>
<comment type="catalytic activity">
    <reaction evidence="7">
        <text>L-threonyl-[protein] + ATP = O-phospho-L-threonyl-[protein] + ADP + H(+)</text>
        <dbReference type="Rhea" id="RHEA:46608"/>
        <dbReference type="Rhea" id="RHEA-COMP:11060"/>
        <dbReference type="Rhea" id="RHEA-COMP:11605"/>
        <dbReference type="ChEBI" id="CHEBI:15378"/>
        <dbReference type="ChEBI" id="CHEBI:30013"/>
        <dbReference type="ChEBI" id="CHEBI:30616"/>
        <dbReference type="ChEBI" id="CHEBI:61977"/>
        <dbReference type="ChEBI" id="CHEBI:456216"/>
        <dbReference type="EC" id="2.7.11.1"/>
    </reaction>
</comment>
<dbReference type="Pfam" id="PF00069">
    <property type="entry name" value="Pkinase"/>
    <property type="match status" value="1"/>
</dbReference>
<protein>
    <recommendedName>
        <fullName evidence="1">non-specific serine/threonine protein kinase</fullName>
        <ecNumber evidence="1">2.7.11.1</ecNumber>
    </recommendedName>
</protein>
<evidence type="ECO:0000256" key="1">
    <source>
        <dbReference type="ARBA" id="ARBA00012513"/>
    </source>
</evidence>
<accession>A0A1H9TI97</accession>
<dbReference type="FunFam" id="1.10.510.10:FF:000021">
    <property type="entry name" value="Serine/threonine protein kinase"/>
    <property type="match status" value="1"/>
</dbReference>
<dbReference type="SUPFAM" id="SSF56112">
    <property type="entry name" value="Protein kinase-like (PK-like)"/>
    <property type="match status" value="1"/>
</dbReference>
<dbReference type="SMART" id="SM00740">
    <property type="entry name" value="PASTA"/>
    <property type="match status" value="2"/>
</dbReference>
<feature type="region of interest" description="Disordered" evidence="10">
    <location>
        <begin position="474"/>
        <end position="493"/>
    </location>
</feature>
<keyword evidence="11" id="KW-1133">Transmembrane helix</keyword>
<reference evidence="14 15" key="1">
    <citation type="submission" date="2016-10" db="EMBL/GenBank/DDBJ databases">
        <authorList>
            <person name="de Groot N.N."/>
        </authorList>
    </citation>
    <scope>NUCLEOTIDE SEQUENCE [LARGE SCALE GENOMIC DNA]</scope>
    <source>
        <strain evidence="14 15">AR40</strain>
    </source>
</reference>
<dbReference type="PROSITE" id="PS50011">
    <property type="entry name" value="PROTEIN_KINASE_DOM"/>
    <property type="match status" value="1"/>
</dbReference>
<keyword evidence="4 9" id="KW-0547">Nucleotide-binding</keyword>
<dbReference type="GO" id="GO:0004674">
    <property type="term" value="F:protein serine/threonine kinase activity"/>
    <property type="evidence" value="ECO:0007669"/>
    <property type="project" value="UniProtKB-KW"/>
</dbReference>
<evidence type="ECO:0000256" key="11">
    <source>
        <dbReference type="SAM" id="Phobius"/>
    </source>
</evidence>
<evidence type="ECO:0000313" key="14">
    <source>
        <dbReference type="EMBL" id="SER96902.1"/>
    </source>
</evidence>
<evidence type="ECO:0000256" key="6">
    <source>
        <dbReference type="ARBA" id="ARBA00022840"/>
    </source>
</evidence>
<dbReference type="InterPro" id="IPR000719">
    <property type="entry name" value="Prot_kinase_dom"/>
</dbReference>
<dbReference type="Pfam" id="PF03793">
    <property type="entry name" value="PASTA"/>
    <property type="match status" value="2"/>
</dbReference>
<evidence type="ECO:0000256" key="8">
    <source>
        <dbReference type="ARBA" id="ARBA00048679"/>
    </source>
</evidence>
<keyword evidence="11" id="KW-0812">Transmembrane</keyword>
<keyword evidence="11" id="KW-0472">Membrane</keyword>
<dbReference type="GO" id="GO:0005524">
    <property type="term" value="F:ATP binding"/>
    <property type="evidence" value="ECO:0007669"/>
    <property type="project" value="UniProtKB-UniRule"/>
</dbReference>
<evidence type="ECO:0000256" key="2">
    <source>
        <dbReference type="ARBA" id="ARBA00022527"/>
    </source>
</evidence>
<dbReference type="PROSITE" id="PS00107">
    <property type="entry name" value="PROTEIN_KINASE_ATP"/>
    <property type="match status" value="1"/>
</dbReference>
<dbReference type="PROSITE" id="PS51178">
    <property type="entry name" value="PASTA"/>
    <property type="match status" value="2"/>
</dbReference>
<keyword evidence="2 14" id="KW-0723">Serine/threonine-protein kinase</keyword>
<dbReference type="InterPro" id="IPR008271">
    <property type="entry name" value="Ser/Thr_kinase_AS"/>
</dbReference>
<feature type="transmembrane region" description="Helical" evidence="11">
    <location>
        <begin position="388"/>
        <end position="408"/>
    </location>
</feature>
<name>A0A1H9TI97_BUTFI</name>
<dbReference type="PROSITE" id="PS00108">
    <property type="entry name" value="PROTEIN_KINASE_ST"/>
    <property type="match status" value="1"/>
</dbReference>
<dbReference type="OrthoDB" id="9788659at2"/>
<comment type="catalytic activity">
    <reaction evidence="8">
        <text>L-seryl-[protein] + ATP = O-phospho-L-seryl-[protein] + ADP + H(+)</text>
        <dbReference type="Rhea" id="RHEA:17989"/>
        <dbReference type="Rhea" id="RHEA-COMP:9863"/>
        <dbReference type="Rhea" id="RHEA-COMP:11604"/>
        <dbReference type="ChEBI" id="CHEBI:15378"/>
        <dbReference type="ChEBI" id="CHEBI:29999"/>
        <dbReference type="ChEBI" id="CHEBI:30616"/>
        <dbReference type="ChEBI" id="CHEBI:83421"/>
        <dbReference type="ChEBI" id="CHEBI:456216"/>
        <dbReference type="EC" id="2.7.11.1"/>
    </reaction>
</comment>
<dbReference type="AlphaFoldDB" id="A0A1H9TI97"/>
<feature type="domain" description="PASTA" evidence="13">
    <location>
        <begin position="435"/>
        <end position="501"/>
    </location>
</feature>
<feature type="region of interest" description="Disordered" evidence="10">
    <location>
        <begin position="289"/>
        <end position="357"/>
    </location>
</feature>
<gene>
    <name evidence="14" type="ORF">SAMN04487884_11514</name>
</gene>
<keyword evidence="5 14" id="KW-0418">Kinase</keyword>
<dbReference type="EC" id="2.7.11.1" evidence="1"/>
<dbReference type="InterPro" id="IPR011009">
    <property type="entry name" value="Kinase-like_dom_sf"/>
</dbReference>
<dbReference type="InterPro" id="IPR005543">
    <property type="entry name" value="PASTA_dom"/>
</dbReference>
<proteinExistence type="predicted"/>
<dbReference type="CDD" id="cd14014">
    <property type="entry name" value="STKc_PknB_like"/>
    <property type="match status" value="1"/>
</dbReference>
<feature type="domain" description="Protein kinase" evidence="12">
    <location>
        <begin position="12"/>
        <end position="271"/>
    </location>
</feature>
<dbReference type="SUPFAM" id="SSF54184">
    <property type="entry name" value="Penicillin-binding protein 2x (pbp-2x), c-terminal domain"/>
    <property type="match status" value="1"/>
</dbReference>
<dbReference type="CDD" id="cd06577">
    <property type="entry name" value="PASTA_pknB"/>
    <property type="match status" value="2"/>
</dbReference>
<dbReference type="RefSeq" id="WP_074756588.1">
    <property type="nucleotide sequence ID" value="NZ_FOGJ01000015.1"/>
</dbReference>
<dbReference type="PANTHER" id="PTHR43289">
    <property type="entry name" value="MITOGEN-ACTIVATED PROTEIN KINASE KINASE KINASE 20-RELATED"/>
    <property type="match status" value="1"/>
</dbReference>
<evidence type="ECO:0000256" key="3">
    <source>
        <dbReference type="ARBA" id="ARBA00022679"/>
    </source>
</evidence>
<evidence type="ECO:0000256" key="5">
    <source>
        <dbReference type="ARBA" id="ARBA00022777"/>
    </source>
</evidence>
<dbReference type="NCBIfam" id="NF033483">
    <property type="entry name" value="PknB_PASTA_kin"/>
    <property type="match status" value="1"/>
</dbReference>
<evidence type="ECO:0000256" key="7">
    <source>
        <dbReference type="ARBA" id="ARBA00047899"/>
    </source>
</evidence>
<sequence length="682" mass="73496">MIRIGMIIGDRYEIQEKIGTGGMSDVYRALDHKLNRPVAVKVLKQEFSENQNFVQKFRSEAQAAAGLMHPNIVNVYDVGNDKGVYYFVMELVDGITLKKYIEKKSRLTVKEAVSIGIQVAMGLDAAHKNNIVHRDIKPQNIMISKDGKVKVTDFGIAKAASSNTITSNVMGSVHYTSPEQARGGFSDAKSDIYSLGVTLFEMVTGRVPFNGDTTVAIAIKHIQEQFPSPAIYAPDLPISVEKIILKCCQKSPDRRYQNATDLIKDLKRSLITPNEDFVVLVDPDEEGATRIASDDEQEMIRNGNPQGGKTGEMRLNDTGTIGSDDQIKTARNNRNSRDIQSSPNSQRTSNDKNYRDEYDEGDYVYDRSYRSGSKKRKDVRSDDSLDKIMILMAVVAVVLVFVIIAFIVGGHMGLFGAGTTGSSATVSSTQAAGSDASGIIVPDVVGMSYIEAKTTLQDKGFKVEKVDDNESSEAKNVVVSQTPSKDTRQASGTTVTITVSTGAHMAASDTASSESSANEVVMPSVIGLDEASARLELVEMGFSNSNINVVMVNNEDASLTDLVINQTPAKGTKVSTDSAINLEVSVGPKAAAAYVFVGNIEAPTENTYYTSGTTVNVTITAADGTLLFSSATSSFPISVIQSQNQAYTSSTTATLEMSFVVNTESGAVTQSVTRTVSLTQMQ</sequence>
<feature type="compositionally biased region" description="Polar residues" evidence="10">
    <location>
        <begin position="317"/>
        <end position="348"/>
    </location>
</feature>
<organism evidence="14 15">
    <name type="scientific">Butyrivibrio fibrisolvens</name>
    <dbReference type="NCBI Taxonomy" id="831"/>
    <lineage>
        <taxon>Bacteria</taxon>
        <taxon>Bacillati</taxon>
        <taxon>Bacillota</taxon>
        <taxon>Clostridia</taxon>
        <taxon>Lachnospirales</taxon>
        <taxon>Lachnospiraceae</taxon>
        <taxon>Butyrivibrio</taxon>
    </lineage>
</organism>
<dbReference type="Gene3D" id="3.30.200.20">
    <property type="entry name" value="Phosphorylase Kinase, domain 1"/>
    <property type="match status" value="1"/>
</dbReference>
<dbReference type="Gene3D" id="1.10.510.10">
    <property type="entry name" value="Transferase(Phosphotransferase) domain 1"/>
    <property type="match status" value="1"/>
</dbReference>